<dbReference type="EMBL" id="CAJJDP010000101">
    <property type="protein sequence ID" value="CAD8192296.1"/>
    <property type="molecule type" value="Genomic_DNA"/>
</dbReference>
<organism evidence="1 2">
    <name type="scientific">Paramecium octaurelia</name>
    <dbReference type="NCBI Taxonomy" id="43137"/>
    <lineage>
        <taxon>Eukaryota</taxon>
        <taxon>Sar</taxon>
        <taxon>Alveolata</taxon>
        <taxon>Ciliophora</taxon>
        <taxon>Intramacronucleata</taxon>
        <taxon>Oligohymenophorea</taxon>
        <taxon>Peniculida</taxon>
        <taxon>Parameciidae</taxon>
        <taxon>Paramecium</taxon>
    </lineage>
</organism>
<comment type="caution">
    <text evidence="1">The sequence shown here is derived from an EMBL/GenBank/DDBJ whole genome shotgun (WGS) entry which is preliminary data.</text>
</comment>
<keyword evidence="2" id="KW-1185">Reference proteome</keyword>
<protein>
    <submittedName>
        <fullName evidence="1">Uncharacterized protein</fullName>
    </submittedName>
</protein>
<evidence type="ECO:0000313" key="2">
    <source>
        <dbReference type="Proteomes" id="UP000683925"/>
    </source>
</evidence>
<dbReference type="AlphaFoldDB" id="A0A8S1X1Z6"/>
<proteinExistence type="predicted"/>
<gene>
    <name evidence="1" type="ORF">POCTA_138.1.T1010219</name>
</gene>
<accession>A0A8S1X1Z6</accession>
<reference evidence="1" key="1">
    <citation type="submission" date="2021-01" db="EMBL/GenBank/DDBJ databases">
        <authorList>
            <consortium name="Genoscope - CEA"/>
            <person name="William W."/>
        </authorList>
    </citation>
    <scope>NUCLEOTIDE SEQUENCE</scope>
</reference>
<name>A0A8S1X1Z6_PAROT</name>
<sequence length="76" mass="8409">MKTFKILLAKLSNVQSIVQGHCIICIILLQKSEHLIIHKGTATTDYFLGSAHFGANKATQAKSTIKQSTNHSLFIR</sequence>
<dbReference type="Proteomes" id="UP000683925">
    <property type="component" value="Unassembled WGS sequence"/>
</dbReference>
<evidence type="ECO:0000313" key="1">
    <source>
        <dbReference type="EMBL" id="CAD8192296.1"/>
    </source>
</evidence>